<reference evidence="2" key="1">
    <citation type="submission" date="2022-06" db="EMBL/GenBank/DDBJ databases">
        <title>New cyanobacteria of genus Symplocastrum in benthos of Lake Baikal.</title>
        <authorList>
            <person name="Sorokovikova E."/>
            <person name="Tikhonova I."/>
            <person name="Krasnopeev A."/>
            <person name="Evseev P."/>
            <person name="Gladkikh A."/>
            <person name="Belykh O."/>
        </authorList>
    </citation>
    <scope>NUCLEOTIDE SEQUENCE</scope>
    <source>
        <strain evidence="2">BBK-W-15</strain>
    </source>
</reference>
<feature type="compositionally biased region" description="Pro residues" evidence="1">
    <location>
        <begin position="1"/>
        <end position="12"/>
    </location>
</feature>
<evidence type="ECO:0000313" key="2">
    <source>
        <dbReference type="EMBL" id="MCP2731114.1"/>
    </source>
</evidence>
<gene>
    <name evidence="2" type="ORF">NJ959_22055</name>
</gene>
<feature type="region of interest" description="Disordered" evidence="1">
    <location>
        <begin position="1"/>
        <end position="26"/>
    </location>
</feature>
<evidence type="ECO:0000256" key="1">
    <source>
        <dbReference type="SAM" id="MobiDB-lite"/>
    </source>
</evidence>
<name>A0AAE3KPB3_9CYAN</name>
<proteinExistence type="predicted"/>
<protein>
    <submittedName>
        <fullName evidence="2">Uncharacterized protein</fullName>
    </submittedName>
</protein>
<dbReference type="AlphaFoldDB" id="A0AAE3KPB3"/>
<comment type="caution">
    <text evidence="2">The sequence shown here is derived from an EMBL/GenBank/DDBJ whole genome shotgun (WGS) entry which is preliminary data.</text>
</comment>
<organism evidence="2 3">
    <name type="scientific">Limnofasciculus baicalensis BBK-W-15</name>
    <dbReference type="NCBI Taxonomy" id="2699891"/>
    <lineage>
        <taxon>Bacteria</taxon>
        <taxon>Bacillati</taxon>
        <taxon>Cyanobacteriota</taxon>
        <taxon>Cyanophyceae</taxon>
        <taxon>Coleofasciculales</taxon>
        <taxon>Coleofasciculaceae</taxon>
        <taxon>Limnofasciculus</taxon>
        <taxon>Limnofasciculus baicalensis</taxon>
    </lineage>
</organism>
<dbReference type="EMBL" id="JAMZMM010000282">
    <property type="protein sequence ID" value="MCP2731114.1"/>
    <property type="molecule type" value="Genomic_DNA"/>
</dbReference>
<keyword evidence="3" id="KW-1185">Reference proteome</keyword>
<accession>A0AAE3KPB3</accession>
<sequence length="125" mass="14113">MPPVVEPSPPVDEPSTVETKKQKPKRDYPDWVTVDIKAYYNKLANNEELLRSVVKAMVESREAIMPRPSLLDLGVQLSLHPAPDNLFCSYGVCSHDSFREQPLDFCLSSCCDCRQCDVEALFLLP</sequence>
<dbReference type="Proteomes" id="UP001204953">
    <property type="component" value="Unassembled WGS sequence"/>
</dbReference>
<evidence type="ECO:0000313" key="3">
    <source>
        <dbReference type="Proteomes" id="UP001204953"/>
    </source>
</evidence>